<keyword evidence="1" id="KW-0479">Metal-binding</keyword>
<dbReference type="GO" id="GO:0009245">
    <property type="term" value="P:lipid A biosynthetic process"/>
    <property type="evidence" value="ECO:0007669"/>
    <property type="project" value="TreeGrafter"/>
</dbReference>
<comment type="caution">
    <text evidence="5">The sequence shown here is derived from an EMBL/GenBank/DDBJ whole genome shotgun (WGS) entry which is preliminary data.</text>
</comment>
<feature type="domain" description="Calcineurin-like phosphoesterase" evidence="4">
    <location>
        <begin position="94"/>
        <end position="272"/>
    </location>
</feature>
<dbReference type="Gene3D" id="3.60.21.10">
    <property type="match status" value="1"/>
</dbReference>
<keyword evidence="3" id="KW-0812">Transmembrane</keyword>
<name>A0A6L5XC35_9BACT</name>
<dbReference type="GO" id="GO:0046872">
    <property type="term" value="F:metal ion binding"/>
    <property type="evidence" value="ECO:0007669"/>
    <property type="project" value="UniProtKB-KW"/>
</dbReference>
<gene>
    <name evidence="5" type="ORF">FYJ29_09605</name>
</gene>
<keyword evidence="3" id="KW-1133">Transmembrane helix</keyword>
<keyword evidence="2" id="KW-0378">Hydrolase</keyword>
<dbReference type="InterPro" id="IPR051158">
    <property type="entry name" value="Metallophosphoesterase_sf"/>
</dbReference>
<dbReference type="AlphaFoldDB" id="A0A6L5XC35"/>
<evidence type="ECO:0000256" key="1">
    <source>
        <dbReference type="ARBA" id="ARBA00022723"/>
    </source>
</evidence>
<evidence type="ECO:0000313" key="6">
    <source>
        <dbReference type="Proteomes" id="UP000483362"/>
    </source>
</evidence>
<keyword evidence="3" id="KW-0472">Membrane</keyword>
<feature type="transmembrane region" description="Helical" evidence="3">
    <location>
        <begin position="49"/>
        <end position="68"/>
    </location>
</feature>
<feature type="transmembrane region" description="Helical" evidence="3">
    <location>
        <begin position="20"/>
        <end position="43"/>
    </location>
</feature>
<dbReference type="Proteomes" id="UP000483362">
    <property type="component" value="Unassembled WGS sequence"/>
</dbReference>
<proteinExistence type="predicted"/>
<dbReference type="SUPFAM" id="SSF56300">
    <property type="entry name" value="Metallo-dependent phosphatases"/>
    <property type="match status" value="1"/>
</dbReference>
<accession>A0A6L5XC35</accession>
<dbReference type="EMBL" id="VULT01000014">
    <property type="protein sequence ID" value="MSS18009.1"/>
    <property type="molecule type" value="Genomic_DNA"/>
</dbReference>
<evidence type="ECO:0000259" key="4">
    <source>
        <dbReference type="Pfam" id="PF00149"/>
    </source>
</evidence>
<dbReference type="PANTHER" id="PTHR31302:SF31">
    <property type="entry name" value="PHOSPHODIESTERASE YAEI"/>
    <property type="match status" value="1"/>
</dbReference>
<dbReference type="Pfam" id="PF00149">
    <property type="entry name" value="Metallophos"/>
    <property type="match status" value="1"/>
</dbReference>
<evidence type="ECO:0000256" key="3">
    <source>
        <dbReference type="SAM" id="Phobius"/>
    </source>
</evidence>
<protein>
    <submittedName>
        <fullName evidence="5">Metallophosphoesterase</fullName>
    </submittedName>
</protein>
<reference evidence="5 6" key="1">
    <citation type="submission" date="2019-08" db="EMBL/GenBank/DDBJ databases">
        <title>In-depth cultivation of the pig gut microbiome towards novel bacterial diversity and tailored functional studies.</title>
        <authorList>
            <person name="Wylensek D."/>
            <person name="Hitch T.C.A."/>
            <person name="Clavel T."/>
        </authorList>
    </citation>
    <scope>NUCLEOTIDE SEQUENCE [LARGE SCALE GENOMIC DNA]</scope>
    <source>
        <strain evidence="5 6">Oil-RF-744-WCA-WT-10</strain>
    </source>
</reference>
<evidence type="ECO:0000313" key="5">
    <source>
        <dbReference type="EMBL" id="MSS18009.1"/>
    </source>
</evidence>
<evidence type="ECO:0000256" key="2">
    <source>
        <dbReference type="ARBA" id="ARBA00022801"/>
    </source>
</evidence>
<dbReference type="InterPro" id="IPR004843">
    <property type="entry name" value="Calcineurin-like_PHP"/>
</dbReference>
<organism evidence="5 6">
    <name type="scientific">Sodaliphilus pleomorphus</name>
    <dbReference type="NCBI Taxonomy" id="2606626"/>
    <lineage>
        <taxon>Bacteria</taxon>
        <taxon>Pseudomonadati</taxon>
        <taxon>Bacteroidota</taxon>
        <taxon>Bacteroidia</taxon>
        <taxon>Bacteroidales</taxon>
        <taxon>Muribaculaceae</taxon>
        <taxon>Sodaliphilus</taxon>
    </lineage>
</organism>
<dbReference type="GO" id="GO:0008758">
    <property type="term" value="F:UDP-2,3-diacylglucosamine hydrolase activity"/>
    <property type="evidence" value="ECO:0007669"/>
    <property type="project" value="TreeGrafter"/>
</dbReference>
<dbReference type="GO" id="GO:0016020">
    <property type="term" value="C:membrane"/>
    <property type="evidence" value="ECO:0007669"/>
    <property type="project" value="GOC"/>
</dbReference>
<sequence>MGLLVSLLGRYRLGRLRAFFALFSLISVPKLAFAVFALLGQVAGLHCQGIAVGLCAVAAVLLAVLYGATLGCSKLKVNNYDLDYDDLPAECDGLRLVQISDFHLGTYGHSNRFVGKVVDTVLGLKPDLIVFTGDLINVDEHEVTPHTHELQRLKAPLGVYSIMGNHDYNGNVTALEDYERNTLGWDLLLNENRVLSRSTAPGSNVASAPVYLIGVQNTSYAVFVSRGNLRQAMQGVPAGAFKILLTHDPNHWRHEVVPRTSIQLTLSGHTHAGQLRIGNWSPIQYTYPEWGGLYNDAQHGLGGSGKRMLLVSSGIGGTNHFRLGACPEVNLVILHRKK</sequence>
<dbReference type="PANTHER" id="PTHR31302">
    <property type="entry name" value="TRANSMEMBRANE PROTEIN WITH METALLOPHOSPHOESTERASE DOMAIN-RELATED"/>
    <property type="match status" value="1"/>
</dbReference>
<dbReference type="InterPro" id="IPR029052">
    <property type="entry name" value="Metallo-depent_PP-like"/>
</dbReference>
<keyword evidence="6" id="KW-1185">Reference proteome</keyword>